<protein>
    <submittedName>
        <fullName evidence="1">Uncharacterized protein</fullName>
    </submittedName>
</protein>
<reference evidence="1" key="2">
    <citation type="journal article" date="2015" name="Data Brief">
        <title>Shoot transcriptome of the giant reed, Arundo donax.</title>
        <authorList>
            <person name="Barrero R.A."/>
            <person name="Guerrero F.D."/>
            <person name="Moolhuijzen P."/>
            <person name="Goolsby J.A."/>
            <person name="Tidwell J."/>
            <person name="Bellgard S.E."/>
            <person name="Bellgard M.I."/>
        </authorList>
    </citation>
    <scope>NUCLEOTIDE SEQUENCE</scope>
    <source>
        <tissue evidence="1">Shoot tissue taken approximately 20 cm above the soil surface</tissue>
    </source>
</reference>
<name>A0A0A8Z4B8_ARUDO</name>
<sequence>MHARVRSYMNNMMQGRSCSYYYHRTYVLSSSHAGSVCSR</sequence>
<dbReference type="EMBL" id="GBRH01264264">
    <property type="protein sequence ID" value="JAD33631.1"/>
    <property type="molecule type" value="Transcribed_RNA"/>
</dbReference>
<proteinExistence type="predicted"/>
<dbReference type="AlphaFoldDB" id="A0A0A8Z4B8"/>
<evidence type="ECO:0000313" key="1">
    <source>
        <dbReference type="EMBL" id="JAD33631.1"/>
    </source>
</evidence>
<accession>A0A0A8Z4B8</accession>
<organism evidence="1">
    <name type="scientific">Arundo donax</name>
    <name type="common">Giant reed</name>
    <name type="synonym">Donax arundinaceus</name>
    <dbReference type="NCBI Taxonomy" id="35708"/>
    <lineage>
        <taxon>Eukaryota</taxon>
        <taxon>Viridiplantae</taxon>
        <taxon>Streptophyta</taxon>
        <taxon>Embryophyta</taxon>
        <taxon>Tracheophyta</taxon>
        <taxon>Spermatophyta</taxon>
        <taxon>Magnoliopsida</taxon>
        <taxon>Liliopsida</taxon>
        <taxon>Poales</taxon>
        <taxon>Poaceae</taxon>
        <taxon>PACMAD clade</taxon>
        <taxon>Arundinoideae</taxon>
        <taxon>Arundineae</taxon>
        <taxon>Arundo</taxon>
    </lineage>
</organism>
<reference evidence="1" key="1">
    <citation type="submission" date="2014-09" db="EMBL/GenBank/DDBJ databases">
        <authorList>
            <person name="Magalhaes I.L.F."/>
            <person name="Oliveira U."/>
            <person name="Santos F.R."/>
            <person name="Vidigal T.H.D.A."/>
            <person name="Brescovit A.D."/>
            <person name="Santos A.J."/>
        </authorList>
    </citation>
    <scope>NUCLEOTIDE SEQUENCE</scope>
    <source>
        <tissue evidence="1">Shoot tissue taken approximately 20 cm above the soil surface</tissue>
    </source>
</reference>